<dbReference type="InParanoid" id="L8FVR4"/>
<dbReference type="InterPro" id="IPR029058">
    <property type="entry name" value="AB_hydrolase_fold"/>
</dbReference>
<dbReference type="Gene3D" id="3.40.50.1820">
    <property type="entry name" value="alpha/beta hydrolase"/>
    <property type="match status" value="1"/>
</dbReference>
<organism evidence="1 2">
    <name type="scientific">Pseudogymnoascus destructans (strain ATCC MYA-4855 / 20631-21)</name>
    <name type="common">Bat white-nose syndrome fungus</name>
    <name type="synonym">Geomyces destructans</name>
    <dbReference type="NCBI Taxonomy" id="658429"/>
    <lineage>
        <taxon>Eukaryota</taxon>
        <taxon>Fungi</taxon>
        <taxon>Dikarya</taxon>
        <taxon>Ascomycota</taxon>
        <taxon>Pezizomycotina</taxon>
        <taxon>Leotiomycetes</taxon>
        <taxon>Thelebolales</taxon>
        <taxon>Thelebolaceae</taxon>
        <taxon>Pseudogymnoascus</taxon>
    </lineage>
</organism>
<dbReference type="SUPFAM" id="SSF53474">
    <property type="entry name" value="alpha/beta-Hydrolases"/>
    <property type="match status" value="1"/>
</dbReference>
<dbReference type="OrthoDB" id="408373at2759"/>
<evidence type="ECO:0008006" key="3">
    <source>
        <dbReference type="Google" id="ProtNLM"/>
    </source>
</evidence>
<dbReference type="VEuPathDB" id="FungiDB:GMDG_00234"/>
<dbReference type="EMBL" id="GL573170">
    <property type="protein sequence ID" value="ELR04977.1"/>
    <property type="molecule type" value="Genomic_DNA"/>
</dbReference>
<keyword evidence="2" id="KW-1185">Reference proteome</keyword>
<reference evidence="2" key="1">
    <citation type="submission" date="2010-09" db="EMBL/GenBank/DDBJ databases">
        <title>The genome sequence of Geomyces destructans 20631-21.</title>
        <authorList>
            <consortium name="The Broad Institute Genome Sequencing Platform"/>
            <person name="Cuomo C.A."/>
            <person name="Blehert D.S."/>
            <person name="Lorch J.M."/>
            <person name="Young S.K."/>
            <person name="Zeng Q."/>
            <person name="Gargeya S."/>
            <person name="Fitzgerald M."/>
            <person name="Haas B."/>
            <person name="Abouelleil A."/>
            <person name="Alvarado L."/>
            <person name="Arachchi H.M."/>
            <person name="Berlin A."/>
            <person name="Brown A."/>
            <person name="Chapman S.B."/>
            <person name="Chen Z."/>
            <person name="Dunbar C."/>
            <person name="Freedman E."/>
            <person name="Gearin G."/>
            <person name="Gellesch M."/>
            <person name="Goldberg J."/>
            <person name="Griggs A."/>
            <person name="Gujja S."/>
            <person name="Heiman D."/>
            <person name="Howarth C."/>
            <person name="Larson L."/>
            <person name="Lui A."/>
            <person name="MacDonald P.J.P."/>
            <person name="Montmayeur A."/>
            <person name="Murphy C."/>
            <person name="Neiman D."/>
            <person name="Pearson M."/>
            <person name="Priest M."/>
            <person name="Roberts A."/>
            <person name="Saif S."/>
            <person name="Shea T."/>
            <person name="Shenoy N."/>
            <person name="Sisk P."/>
            <person name="Stolte C."/>
            <person name="Sykes S."/>
            <person name="Wortman J."/>
            <person name="Nusbaum C."/>
            <person name="Birren B."/>
        </authorList>
    </citation>
    <scope>NUCLEOTIDE SEQUENCE [LARGE SCALE GENOMIC DNA]</scope>
    <source>
        <strain evidence="2">ATCC MYA-4855 / 20631-21</strain>
    </source>
</reference>
<name>L8FVR4_PSED2</name>
<dbReference type="HOGENOM" id="CLU_020336_7_4_1"/>
<dbReference type="AlphaFoldDB" id="L8FVR4"/>
<dbReference type="PANTHER" id="PTHR43329">
    <property type="entry name" value="EPOXIDE HYDROLASE"/>
    <property type="match status" value="1"/>
</dbReference>
<gene>
    <name evidence="1" type="ORF">GMDG_00234</name>
</gene>
<evidence type="ECO:0000313" key="2">
    <source>
        <dbReference type="Proteomes" id="UP000011064"/>
    </source>
</evidence>
<dbReference type="STRING" id="658429.L8FVR4"/>
<dbReference type="Proteomes" id="UP000011064">
    <property type="component" value="Unassembled WGS sequence"/>
</dbReference>
<protein>
    <recommendedName>
        <fullName evidence="3">AB hydrolase-1 domain-containing protein</fullName>
    </recommendedName>
</protein>
<sequence>MSHPFRGVSAFPLNTWRNPAPRSPAKPDIQASLAGLDPPRKHYKWYYSTEPACREMTSPAAGLKSFLRGYFHLKSADWAGNAPHPLSAWSAGELSKLPNYYVMSLDSTMAETVAQDMALEDAAAVETKAARWLPNSELAIYAAEYARTGFQGGLNYYRVATNPVYQADMAVFAGKKIEVPCLFISGAQDWGTYQNPGAVEGMGEACREFGGVKIVEGAGHWVMQERPDEVAALILEFLG</sequence>
<proteinExistence type="predicted"/>
<evidence type="ECO:0000313" key="1">
    <source>
        <dbReference type="EMBL" id="ELR04977.1"/>
    </source>
</evidence>
<accession>L8FVR4</accession>